<evidence type="ECO:0000256" key="2">
    <source>
        <dbReference type="ARBA" id="ARBA00023004"/>
    </source>
</evidence>
<dbReference type="InterPro" id="IPR008254">
    <property type="entry name" value="Flavodoxin/NO_synth"/>
</dbReference>
<evidence type="ECO:0000256" key="1">
    <source>
        <dbReference type="ARBA" id="ARBA00022723"/>
    </source>
</evidence>
<reference evidence="6 7" key="1">
    <citation type="submission" date="2018-10" db="EMBL/GenBank/DDBJ databases">
        <title>Butyricimonas faecalis sp. nov., isolated from human faeces and emended description of the genus Butyricimonas.</title>
        <authorList>
            <person name="Le Roy T."/>
            <person name="Van der Smissen P."/>
            <person name="Paquot A."/>
            <person name="Delzenne N."/>
            <person name="Muccioli G."/>
            <person name="Collet J.-F."/>
            <person name="Cani P.D."/>
        </authorList>
    </citation>
    <scope>NUCLEOTIDE SEQUENCE [LARGE SCALE GENOMIC DNA]</scope>
    <source>
        <strain evidence="6 7">H184</strain>
    </source>
</reference>
<dbReference type="NCBIfam" id="NF038196">
    <property type="entry name" value="ferrodoxin_EFR1"/>
    <property type="match status" value="1"/>
</dbReference>
<dbReference type="RefSeq" id="WP_106624043.1">
    <property type="nucleotide sequence ID" value="NZ_CP032819.1"/>
</dbReference>
<keyword evidence="3" id="KW-0411">Iron-sulfur</keyword>
<dbReference type="InterPro" id="IPR017896">
    <property type="entry name" value="4Fe4S_Fe-S-bd"/>
</dbReference>
<dbReference type="InterPro" id="IPR017900">
    <property type="entry name" value="4Fe4S_Fe_S_CS"/>
</dbReference>
<protein>
    <submittedName>
        <fullName evidence="6">4Fe-4S dicluster domain-containing protein</fullName>
    </submittedName>
</protein>
<evidence type="ECO:0000313" key="6">
    <source>
        <dbReference type="EMBL" id="AZS31612.1"/>
    </source>
</evidence>
<dbReference type="OrthoDB" id="9813995at2"/>
<name>A0A3Q9IQX0_9BACT</name>
<dbReference type="Gene3D" id="3.40.50.360">
    <property type="match status" value="1"/>
</dbReference>
<accession>A0A3Q9IQX0</accession>
<dbReference type="Proteomes" id="UP000270673">
    <property type="component" value="Chromosome"/>
</dbReference>
<dbReference type="PROSITE" id="PS50902">
    <property type="entry name" value="FLAVODOXIN_LIKE"/>
    <property type="match status" value="1"/>
</dbReference>
<sequence length="273" mass="31038">MTRINKIRAVYFSPTGTTRKITTATAKGLAKRLKARFEEYDFTLPKARMRTLQFSDSNLVVFGTPVYAGRVPNILLPYLNTIQGNGALVIPIVLFGNRDYDDALIELRDILENNGLHTIAAGAFVGEHSFSRILAKDRPDTRDLNTVDEFVRKISEKYETDTLLHPVFVSGTPYPYRNYYTPRDRQGKPVDIRKVKPLTNDRCDNCKLCAEVCPMGSISHDNVREFTGICIKCGACIKKCPKQAKYYEDAGYLYHQHELEEGLTRRAENTLFI</sequence>
<keyword evidence="7" id="KW-1185">Reference proteome</keyword>
<dbReference type="InterPro" id="IPR047964">
    <property type="entry name" value="EFR1-like"/>
</dbReference>
<dbReference type="PANTHER" id="PTHR43122:SF1">
    <property type="entry name" value="IRON-SULFUR-BINDING PROTEIN"/>
    <property type="match status" value="1"/>
</dbReference>
<dbReference type="PROSITE" id="PS00198">
    <property type="entry name" value="4FE4S_FER_1"/>
    <property type="match status" value="2"/>
</dbReference>
<proteinExistence type="predicted"/>
<feature type="domain" description="4Fe-4S ferredoxin-type" evidence="5">
    <location>
        <begin position="193"/>
        <end position="223"/>
    </location>
</feature>
<feature type="domain" description="4Fe-4S ferredoxin-type" evidence="5">
    <location>
        <begin position="230"/>
        <end position="250"/>
    </location>
</feature>
<dbReference type="KEGG" id="buy:D8S85_20035"/>
<feature type="domain" description="Flavodoxin-like" evidence="4">
    <location>
        <begin position="7"/>
        <end position="155"/>
    </location>
</feature>
<keyword evidence="2" id="KW-0408">Iron</keyword>
<evidence type="ECO:0000313" key="7">
    <source>
        <dbReference type="Proteomes" id="UP000270673"/>
    </source>
</evidence>
<gene>
    <name evidence="6" type="ORF">D8S85_20035</name>
</gene>
<dbReference type="GO" id="GO:0046872">
    <property type="term" value="F:metal ion binding"/>
    <property type="evidence" value="ECO:0007669"/>
    <property type="project" value="UniProtKB-KW"/>
</dbReference>
<dbReference type="Gene3D" id="3.30.70.20">
    <property type="match status" value="1"/>
</dbReference>
<dbReference type="InterPro" id="IPR029039">
    <property type="entry name" value="Flavoprotein-like_sf"/>
</dbReference>
<organism evidence="6 7">
    <name type="scientific">Butyricimonas faecalis</name>
    <dbReference type="NCBI Taxonomy" id="2093856"/>
    <lineage>
        <taxon>Bacteria</taxon>
        <taxon>Pseudomonadati</taxon>
        <taxon>Bacteroidota</taxon>
        <taxon>Bacteroidia</taxon>
        <taxon>Bacteroidales</taxon>
        <taxon>Odoribacteraceae</taxon>
        <taxon>Butyricimonas</taxon>
    </lineage>
</organism>
<dbReference type="PANTHER" id="PTHR43122">
    <property type="entry name" value="FERREDOXIN SUBUNIT OF PYRUVATE:FLAVODOXIN OXIDOREDUCTASE-RELATED"/>
    <property type="match status" value="1"/>
</dbReference>
<dbReference type="PROSITE" id="PS51379">
    <property type="entry name" value="4FE4S_FER_2"/>
    <property type="match status" value="2"/>
</dbReference>
<dbReference type="GO" id="GO:0051536">
    <property type="term" value="F:iron-sulfur cluster binding"/>
    <property type="evidence" value="ECO:0007669"/>
    <property type="project" value="UniProtKB-KW"/>
</dbReference>
<evidence type="ECO:0000259" key="4">
    <source>
        <dbReference type="PROSITE" id="PS50902"/>
    </source>
</evidence>
<dbReference type="AlphaFoldDB" id="A0A3Q9IQX0"/>
<dbReference type="EMBL" id="CP032819">
    <property type="protein sequence ID" value="AZS31612.1"/>
    <property type="molecule type" value="Genomic_DNA"/>
</dbReference>
<evidence type="ECO:0000256" key="3">
    <source>
        <dbReference type="ARBA" id="ARBA00023014"/>
    </source>
</evidence>
<dbReference type="SUPFAM" id="SSF54862">
    <property type="entry name" value="4Fe-4S ferredoxins"/>
    <property type="match status" value="1"/>
</dbReference>
<evidence type="ECO:0000259" key="5">
    <source>
        <dbReference type="PROSITE" id="PS51379"/>
    </source>
</evidence>
<dbReference type="GO" id="GO:0010181">
    <property type="term" value="F:FMN binding"/>
    <property type="evidence" value="ECO:0007669"/>
    <property type="project" value="InterPro"/>
</dbReference>
<dbReference type="SUPFAM" id="SSF52218">
    <property type="entry name" value="Flavoproteins"/>
    <property type="match status" value="1"/>
</dbReference>
<keyword evidence="1" id="KW-0479">Metal-binding</keyword>
<dbReference type="Pfam" id="PF13187">
    <property type="entry name" value="Fer4_9"/>
    <property type="match status" value="1"/>
</dbReference>